<evidence type="ECO:0000313" key="2">
    <source>
        <dbReference type="Proteomes" id="UP000299102"/>
    </source>
</evidence>
<keyword evidence="2" id="KW-1185">Reference proteome</keyword>
<dbReference type="Proteomes" id="UP000299102">
    <property type="component" value="Unassembled WGS sequence"/>
</dbReference>
<reference evidence="1 2" key="1">
    <citation type="journal article" date="2019" name="Commun. Biol.">
        <title>The bagworm genome reveals a unique fibroin gene that provides high tensile strength.</title>
        <authorList>
            <person name="Kono N."/>
            <person name="Nakamura H."/>
            <person name="Ohtoshi R."/>
            <person name="Tomita M."/>
            <person name="Numata K."/>
            <person name="Arakawa K."/>
        </authorList>
    </citation>
    <scope>NUCLEOTIDE SEQUENCE [LARGE SCALE GENOMIC DNA]</scope>
</reference>
<organism evidence="1 2">
    <name type="scientific">Eumeta variegata</name>
    <name type="common">Bagworm moth</name>
    <name type="synonym">Eumeta japonica</name>
    <dbReference type="NCBI Taxonomy" id="151549"/>
    <lineage>
        <taxon>Eukaryota</taxon>
        <taxon>Metazoa</taxon>
        <taxon>Ecdysozoa</taxon>
        <taxon>Arthropoda</taxon>
        <taxon>Hexapoda</taxon>
        <taxon>Insecta</taxon>
        <taxon>Pterygota</taxon>
        <taxon>Neoptera</taxon>
        <taxon>Endopterygota</taxon>
        <taxon>Lepidoptera</taxon>
        <taxon>Glossata</taxon>
        <taxon>Ditrysia</taxon>
        <taxon>Tineoidea</taxon>
        <taxon>Psychidae</taxon>
        <taxon>Oiketicinae</taxon>
        <taxon>Eumeta</taxon>
    </lineage>
</organism>
<protein>
    <submittedName>
        <fullName evidence="1">Uncharacterized protein</fullName>
    </submittedName>
</protein>
<accession>A0A4C1SAW2</accession>
<dbReference type="AlphaFoldDB" id="A0A4C1SAW2"/>
<sequence>MYVMQLVIVHLYPMCVGPLERPAAKGNVPSSVRSPHKYQYIAAVRVRFGGSEVSTSYGARRTDDDDGVLDLSACNSPENIAAIRVIYQDRILLSGRLSSRAKREPPAFRERLPEPRTRSVINVISP</sequence>
<comment type="caution">
    <text evidence="1">The sequence shown here is derived from an EMBL/GenBank/DDBJ whole genome shotgun (WGS) entry which is preliminary data.</text>
</comment>
<name>A0A4C1SAW2_EUMVA</name>
<evidence type="ECO:0000313" key="1">
    <source>
        <dbReference type="EMBL" id="GBO98536.1"/>
    </source>
</evidence>
<proteinExistence type="predicted"/>
<gene>
    <name evidence="1" type="ORF">EVAR_122_1</name>
</gene>
<dbReference type="EMBL" id="BGZK01000001">
    <property type="protein sequence ID" value="GBO98536.1"/>
    <property type="molecule type" value="Genomic_DNA"/>
</dbReference>